<dbReference type="HOGENOM" id="CLU_000604_95_5_6"/>
<dbReference type="Gene3D" id="1.20.1560.10">
    <property type="entry name" value="ABC transporter type 1, transmembrane domain"/>
    <property type="match status" value="1"/>
</dbReference>
<dbReference type="EC" id="3.6.3.44" evidence="12"/>
<feature type="transmembrane region" description="Helical" evidence="9">
    <location>
        <begin position="543"/>
        <end position="568"/>
    </location>
</feature>
<accession>A0A098G272</accession>
<dbReference type="InterPro" id="IPR036640">
    <property type="entry name" value="ABC1_TM_sf"/>
</dbReference>
<dbReference type="CDD" id="cd07346">
    <property type="entry name" value="ABC_6TM_exporters"/>
    <property type="match status" value="1"/>
</dbReference>
<keyword evidence="12" id="KW-0378">Hydrolase</keyword>
<evidence type="ECO:0000313" key="12">
    <source>
        <dbReference type="EMBL" id="CEG56064.1"/>
    </source>
</evidence>
<reference evidence="13" key="1">
    <citation type="submission" date="2014-09" db="EMBL/GenBank/DDBJ databases">
        <authorList>
            <person name="Gomez-Valero L."/>
        </authorList>
    </citation>
    <scope>NUCLEOTIDE SEQUENCE [LARGE SCALE GENOMIC DNA]</scope>
    <source>
        <strain evidence="13">ATCC700992</strain>
    </source>
</reference>
<dbReference type="InterPro" id="IPR003439">
    <property type="entry name" value="ABC_transporter-like_ATP-bd"/>
</dbReference>
<evidence type="ECO:0000259" key="10">
    <source>
        <dbReference type="PROSITE" id="PS50893"/>
    </source>
</evidence>
<feature type="domain" description="ABC transporter" evidence="10">
    <location>
        <begin position="637"/>
        <end position="869"/>
    </location>
</feature>
<dbReference type="InterPro" id="IPR017871">
    <property type="entry name" value="ABC_transporter-like_CS"/>
</dbReference>
<evidence type="ECO:0000256" key="6">
    <source>
        <dbReference type="ARBA" id="ARBA00022840"/>
    </source>
</evidence>
<dbReference type="InterPro" id="IPR011527">
    <property type="entry name" value="ABC1_TM_dom"/>
</dbReference>
<evidence type="ECO:0000256" key="3">
    <source>
        <dbReference type="ARBA" id="ARBA00022475"/>
    </source>
</evidence>
<dbReference type="InterPro" id="IPR039421">
    <property type="entry name" value="Type_1_exporter"/>
</dbReference>
<dbReference type="STRING" id="1212491.LFA_0611"/>
<dbReference type="SUPFAM" id="SSF90123">
    <property type="entry name" value="ABC transporter transmembrane region"/>
    <property type="match status" value="1"/>
</dbReference>
<organism evidence="12 13">
    <name type="scientific">Legionella fallonii LLAP-10</name>
    <dbReference type="NCBI Taxonomy" id="1212491"/>
    <lineage>
        <taxon>Bacteria</taxon>
        <taxon>Pseudomonadati</taxon>
        <taxon>Pseudomonadota</taxon>
        <taxon>Gammaproteobacteria</taxon>
        <taxon>Legionellales</taxon>
        <taxon>Legionellaceae</taxon>
        <taxon>Legionella</taxon>
    </lineage>
</organism>
<evidence type="ECO:0000313" key="13">
    <source>
        <dbReference type="Proteomes" id="UP000032430"/>
    </source>
</evidence>
<evidence type="ECO:0000256" key="4">
    <source>
        <dbReference type="ARBA" id="ARBA00022692"/>
    </source>
</evidence>
<feature type="transmembrane region" description="Helical" evidence="9">
    <location>
        <begin position="435"/>
        <end position="458"/>
    </location>
</feature>
<keyword evidence="2" id="KW-0813">Transport</keyword>
<protein>
    <submittedName>
        <fullName evidence="12">Putative Xenobiotic-transporting ATPase</fullName>
        <ecNumber evidence="12">3.6.3.44</ecNumber>
    </submittedName>
</protein>
<dbReference type="Proteomes" id="UP000032430">
    <property type="component" value="Chromosome I"/>
</dbReference>
<dbReference type="InterPro" id="IPR022515">
    <property type="entry name" value="NHPM_micro_ABC2"/>
</dbReference>
<dbReference type="SUPFAM" id="SSF52540">
    <property type="entry name" value="P-loop containing nucleoside triphosphate hydrolases"/>
    <property type="match status" value="1"/>
</dbReference>
<dbReference type="InterPro" id="IPR003593">
    <property type="entry name" value="AAA+_ATPase"/>
</dbReference>
<dbReference type="PANTHER" id="PTHR24221">
    <property type="entry name" value="ATP-BINDING CASSETTE SUB-FAMILY B"/>
    <property type="match status" value="1"/>
</dbReference>
<dbReference type="InterPro" id="IPR027417">
    <property type="entry name" value="P-loop_NTPase"/>
</dbReference>
<dbReference type="PROSITE" id="PS50929">
    <property type="entry name" value="ABC_TM1F"/>
    <property type="match status" value="1"/>
</dbReference>
<dbReference type="SMART" id="SM00382">
    <property type="entry name" value="AAA"/>
    <property type="match status" value="1"/>
</dbReference>
<dbReference type="AlphaFoldDB" id="A0A098G272"/>
<dbReference type="Gene3D" id="3.40.50.300">
    <property type="entry name" value="P-loop containing nucleotide triphosphate hydrolases"/>
    <property type="match status" value="1"/>
</dbReference>
<gene>
    <name evidence="12" type="ORF">LFA_0611</name>
</gene>
<feature type="domain" description="ABC transmembrane type-1" evidence="11">
    <location>
        <begin position="328"/>
        <end position="605"/>
    </location>
</feature>
<sequence length="877" mass="98380">MSTQHESPIPSSNEFNLLEMPEHFEISSGSIDVFMVRTRGNARGRRFLLGHWNAGELIIGLKEITTKNIQLIASCSYHAKLTPLTWDNVTAPQQREALAQWEEHFLSFLRANKIHYAKELLLDKSAQEHQLHHEILKFYQKINPLLLKAIQLIQKKELQNRQQRKKNENNLLQRAYKHMLSVLQPGSSDVLLEKKDTLQFCVQTAAQFYHLSLQDNIVIKQIEEISQNTGMQVRQVELKDTWWLGTTNPLLLRKDGENHFYLALPKFGRGLTLYDPHRGIKKKLSRKEAQLFSPIAWLLYCPLPQKALTVKDLIVFAFKGCQGDLWRLLFIGSMAAVLSLAVPWFTGVLFEQVVPSGTIAQLKQITWALLIAACSASLFELVRAITILRIGSRLNLNLELAIWDRLIRLPASFFRQFSTGDLIQRAMSTSSVRHIMAGVVINTLLSGVFSVCSLILLFYYDAMLALTAMAVLAVISIYTVFISFKQFSLYELVVSLSSELSGLVIQLLAGIGKIQTSGREKTAFSLWGIKNSQIKKEHFKTHWYNALLSSLNALAMPLLSLIIFAQFLNRDTQLGVGIFIAFNAALGQLTAGVLGLTNTMSTVINSIPIIKRTMPILENLPEIHTGKKDPGILAGKLEAELLSFSYSPKEQAIIQDVSFIIEPGQYVAITGPSGSGKSTLIRLLLGFEKPNHGTILFDDHDMKQLNIQRVREQCGVVLQGSFLMPGTLFENIVGFSSLTQEDAWYAAEMAGLADDVRKMPMGMHTIISERGGSLSGGQRQRVLIARALAKKPKILLFDEATSALDNITQSIVIHSLEQLKITRIIIAHRLSTIEKADSIIVMQQGKIIQQGTYKKLMQEEGLFQSMAKRQLLETHCP</sequence>
<dbReference type="KEGG" id="lfa:LFA_0611"/>
<dbReference type="Pfam" id="PF00664">
    <property type="entry name" value="ABC_membrane"/>
    <property type="match status" value="1"/>
</dbReference>
<feature type="transmembrane region" description="Helical" evidence="9">
    <location>
        <begin position="365"/>
        <end position="385"/>
    </location>
</feature>
<keyword evidence="7 9" id="KW-1133">Transmembrane helix</keyword>
<keyword evidence="8 9" id="KW-0472">Membrane</keyword>
<evidence type="ECO:0000256" key="5">
    <source>
        <dbReference type="ARBA" id="ARBA00022741"/>
    </source>
</evidence>
<evidence type="ECO:0000256" key="2">
    <source>
        <dbReference type="ARBA" id="ARBA00022448"/>
    </source>
</evidence>
<dbReference type="GO" id="GO:0016887">
    <property type="term" value="F:ATP hydrolysis activity"/>
    <property type="evidence" value="ECO:0007669"/>
    <property type="project" value="InterPro"/>
</dbReference>
<dbReference type="GO" id="GO:0005886">
    <property type="term" value="C:plasma membrane"/>
    <property type="evidence" value="ECO:0007669"/>
    <property type="project" value="UniProtKB-SubCell"/>
</dbReference>
<dbReference type="GO" id="GO:0005524">
    <property type="term" value="F:ATP binding"/>
    <property type="evidence" value="ECO:0007669"/>
    <property type="project" value="UniProtKB-KW"/>
</dbReference>
<name>A0A098G272_9GAMM</name>
<dbReference type="Pfam" id="PF00005">
    <property type="entry name" value="ABC_tran"/>
    <property type="match status" value="1"/>
</dbReference>
<evidence type="ECO:0000256" key="8">
    <source>
        <dbReference type="ARBA" id="ARBA00023136"/>
    </source>
</evidence>
<evidence type="ECO:0000256" key="7">
    <source>
        <dbReference type="ARBA" id="ARBA00022989"/>
    </source>
</evidence>
<dbReference type="PROSITE" id="PS50893">
    <property type="entry name" value="ABC_TRANSPORTER_2"/>
    <property type="match status" value="1"/>
</dbReference>
<keyword evidence="4 9" id="KW-0812">Transmembrane</keyword>
<feature type="transmembrane region" description="Helical" evidence="9">
    <location>
        <begin position="325"/>
        <end position="345"/>
    </location>
</feature>
<dbReference type="GO" id="GO:0140359">
    <property type="term" value="F:ABC-type transporter activity"/>
    <property type="evidence" value="ECO:0007669"/>
    <property type="project" value="InterPro"/>
</dbReference>
<feature type="transmembrane region" description="Helical" evidence="9">
    <location>
        <begin position="464"/>
        <end position="484"/>
    </location>
</feature>
<comment type="subcellular location">
    <subcellularLocation>
        <location evidence="1">Cell membrane</location>
        <topology evidence="1">Multi-pass membrane protein</topology>
    </subcellularLocation>
</comment>
<dbReference type="PANTHER" id="PTHR24221:SF654">
    <property type="entry name" value="ATP-BINDING CASSETTE SUB-FAMILY B MEMBER 6"/>
    <property type="match status" value="1"/>
</dbReference>
<keyword evidence="6" id="KW-0067">ATP-binding</keyword>
<dbReference type="OrthoDB" id="9787557at2"/>
<keyword evidence="5" id="KW-0547">Nucleotide-binding</keyword>
<evidence type="ECO:0000259" key="11">
    <source>
        <dbReference type="PROSITE" id="PS50929"/>
    </source>
</evidence>
<dbReference type="GO" id="GO:0034040">
    <property type="term" value="F:ATPase-coupled lipid transmembrane transporter activity"/>
    <property type="evidence" value="ECO:0007669"/>
    <property type="project" value="TreeGrafter"/>
</dbReference>
<dbReference type="RefSeq" id="WP_052673832.1">
    <property type="nucleotide sequence ID" value="NZ_LN614827.1"/>
</dbReference>
<dbReference type="EMBL" id="LN614827">
    <property type="protein sequence ID" value="CEG56064.1"/>
    <property type="molecule type" value="Genomic_DNA"/>
</dbReference>
<feature type="transmembrane region" description="Helical" evidence="9">
    <location>
        <begin position="574"/>
        <end position="596"/>
    </location>
</feature>
<evidence type="ECO:0000256" key="9">
    <source>
        <dbReference type="SAM" id="Phobius"/>
    </source>
</evidence>
<evidence type="ECO:0000256" key="1">
    <source>
        <dbReference type="ARBA" id="ARBA00004651"/>
    </source>
</evidence>
<keyword evidence="13" id="KW-1185">Reference proteome</keyword>
<keyword evidence="3" id="KW-1003">Cell membrane</keyword>
<dbReference type="PROSITE" id="PS00211">
    <property type="entry name" value="ABC_TRANSPORTER_1"/>
    <property type="match status" value="1"/>
</dbReference>
<dbReference type="NCBIfam" id="TIGR03797">
    <property type="entry name" value="NHLM_micro_ABC2"/>
    <property type="match status" value="1"/>
</dbReference>
<dbReference type="FunFam" id="3.40.50.300:FF:000299">
    <property type="entry name" value="ABC transporter ATP-binding protein/permease"/>
    <property type="match status" value="1"/>
</dbReference>
<proteinExistence type="predicted"/>